<proteinExistence type="predicted"/>
<dbReference type="PIRSF" id="PIRSF005962">
    <property type="entry name" value="Pept_M20D_amidohydro"/>
    <property type="match status" value="1"/>
</dbReference>
<evidence type="ECO:0000256" key="2">
    <source>
        <dbReference type="PIRSR" id="PIRSR005962-1"/>
    </source>
</evidence>
<dbReference type="GO" id="GO:0016787">
    <property type="term" value="F:hydrolase activity"/>
    <property type="evidence" value="ECO:0007669"/>
    <property type="project" value="UniProtKB-KW"/>
</dbReference>
<name>A0A518CXL4_9BACT</name>
<feature type="binding site" evidence="2">
    <location>
        <position position="105"/>
    </location>
    <ligand>
        <name>Mn(2+)</name>
        <dbReference type="ChEBI" id="CHEBI:29035"/>
        <label>2</label>
    </ligand>
</feature>
<sequence>MTTDARRTDARLENLPLAAIRRRLHTLAERSNEERRTAEFVRQELEACEPDALVTELGGHGVAAVFEGRAAGPTVLLRCDLDALPMAGTLDVEHRADDPETAHTCGHDGHMTVQIGVARALAEQRPERGRVVLLFQPAEETGEGARAVLDDPRFAELSPTRAVAFHNLPGRPLGEVTLRNGPFASASVGMIVELTGVSSHAAEPHMGRSPVAAAANIAQSIQSAPQRAAALEENVQATVVGIEVGGPAFGTSPGSGRVMATLRAHTSQAMHALCEYCERMARGLAAGHGLECDVTWTERFPATENHPAVVRVVERAARANGLDVRRAEHPFSWSEDFGHFTSSTCGALFGLGSGVDQPPLHHPDFDFPDDLLEPAVRLFVAALPELLADELPKR</sequence>
<evidence type="ECO:0000256" key="1">
    <source>
        <dbReference type="ARBA" id="ARBA00022801"/>
    </source>
</evidence>
<keyword evidence="2" id="KW-0479">Metal-binding</keyword>
<dbReference type="Pfam" id="PF01546">
    <property type="entry name" value="Peptidase_M20"/>
    <property type="match status" value="1"/>
</dbReference>
<dbReference type="Gene3D" id="3.40.630.10">
    <property type="entry name" value="Zn peptidases"/>
    <property type="match status" value="1"/>
</dbReference>
<feature type="domain" description="Peptidase M20 dimerisation" evidence="3">
    <location>
        <begin position="187"/>
        <end position="281"/>
    </location>
</feature>
<dbReference type="NCBIfam" id="TIGR01891">
    <property type="entry name" value="amidohydrolases"/>
    <property type="match status" value="1"/>
</dbReference>
<dbReference type="AlphaFoldDB" id="A0A518CXL4"/>
<dbReference type="GO" id="GO:0046872">
    <property type="term" value="F:metal ion binding"/>
    <property type="evidence" value="ECO:0007669"/>
    <property type="project" value="UniProtKB-KW"/>
</dbReference>
<feature type="binding site" evidence="2">
    <location>
        <position position="166"/>
    </location>
    <ligand>
        <name>Mn(2+)</name>
        <dbReference type="ChEBI" id="CHEBI:29035"/>
        <label>2</label>
    </ligand>
</feature>
<dbReference type="EMBL" id="CP036290">
    <property type="protein sequence ID" value="QDU83946.1"/>
    <property type="molecule type" value="Genomic_DNA"/>
</dbReference>
<dbReference type="InterPro" id="IPR002933">
    <property type="entry name" value="Peptidase_M20"/>
</dbReference>
<reference evidence="4 5" key="1">
    <citation type="submission" date="2019-02" db="EMBL/GenBank/DDBJ databases">
        <title>Deep-cultivation of Planctomycetes and their phenomic and genomic characterization uncovers novel biology.</title>
        <authorList>
            <person name="Wiegand S."/>
            <person name="Jogler M."/>
            <person name="Boedeker C."/>
            <person name="Pinto D."/>
            <person name="Vollmers J."/>
            <person name="Rivas-Marin E."/>
            <person name="Kohn T."/>
            <person name="Peeters S.H."/>
            <person name="Heuer A."/>
            <person name="Rast P."/>
            <person name="Oberbeckmann S."/>
            <person name="Bunk B."/>
            <person name="Jeske O."/>
            <person name="Meyerdierks A."/>
            <person name="Storesund J.E."/>
            <person name="Kallscheuer N."/>
            <person name="Luecker S."/>
            <person name="Lage O.M."/>
            <person name="Pohl T."/>
            <person name="Merkel B.J."/>
            <person name="Hornburger P."/>
            <person name="Mueller R.-W."/>
            <person name="Bruemmer F."/>
            <person name="Labrenz M."/>
            <person name="Spormann A.M."/>
            <person name="Op den Camp H."/>
            <person name="Overmann J."/>
            <person name="Amann R."/>
            <person name="Jetten M.S.M."/>
            <person name="Mascher T."/>
            <person name="Medema M.H."/>
            <person name="Devos D.P."/>
            <person name="Kaster A.-K."/>
            <person name="Ovreas L."/>
            <person name="Rohde M."/>
            <person name="Galperin M.Y."/>
            <person name="Jogler C."/>
        </authorList>
    </citation>
    <scope>NUCLEOTIDE SEQUENCE [LARGE SCALE GENOMIC DNA]</scope>
    <source>
        <strain evidence="4 5">Pla163</strain>
    </source>
</reference>
<keyword evidence="1 4" id="KW-0378">Hydrolase</keyword>
<dbReference type="SUPFAM" id="SSF53187">
    <property type="entry name" value="Zn-dependent exopeptidases"/>
    <property type="match status" value="1"/>
</dbReference>
<dbReference type="SUPFAM" id="SSF55031">
    <property type="entry name" value="Bacterial exopeptidase dimerisation domain"/>
    <property type="match status" value="1"/>
</dbReference>
<organism evidence="4 5">
    <name type="scientific">Rohdeia mirabilis</name>
    <dbReference type="NCBI Taxonomy" id="2528008"/>
    <lineage>
        <taxon>Bacteria</taxon>
        <taxon>Pseudomonadati</taxon>
        <taxon>Planctomycetota</taxon>
        <taxon>Planctomycetia</taxon>
        <taxon>Planctomycetia incertae sedis</taxon>
        <taxon>Rohdeia</taxon>
    </lineage>
</organism>
<dbReference type="Gene3D" id="3.30.70.360">
    <property type="match status" value="1"/>
</dbReference>
<dbReference type="EC" id="3.-.-.-" evidence="4"/>
<feature type="binding site" evidence="2">
    <location>
        <position position="107"/>
    </location>
    <ligand>
        <name>Mn(2+)</name>
        <dbReference type="ChEBI" id="CHEBI:29035"/>
        <label>2</label>
    </ligand>
</feature>
<dbReference type="OrthoDB" id="9776731at2"/>
<dbReference type="InterPro" id="IPR011650">
    <property type="entry name" value="Peptidase_M20_dimer"/>
</dbReference>
<evidence type="ECO:0000313" key="5">
    <source>
        <dbReference type="Proteomes" id="UP000319342"/>
    </source>
</evidence>
<dbReference type="InterPro" id="IPR017439">
    <property type="entry name" value="Amidohydrolase"/>
</dbReference>
<dbReference type="PANTHER" id="PTHR11014">
    <property type="entry name" value="PEPTIDASE M20 FAMILY MEMBER"/>
    <property type="match status" value="1"/>
</dbReference>
<gene>
    <name evidence="4" type="primary">yxeP_2</name>
    <name evidence="4" type="ORF">Pla163_10470</name>
</gene>
<evidence type="ECO:0000259" key="3">
    <source>
        <dbReference type="Pfam" id="PF07687"/>
    </source>
</evidence>
<dbReference type="Pfam" id="PF07687">
    <property type="entry name" value="M20_dimer"/>
    <property type="match status" value="1"/>
</dbReference>
<keyword evidence="5" id="KW-1185">Reference proteome</keyword>
<comment type="cofactor">
    <cofactor evidence="2">
        <name>Mn(2+)</name>
        <dbReference type="ChEBI" id="CHEBI:29035"/>
    </cofactor>
    <text evidence="2">The Mn(2+) ion enhances activity.</text>
</comment>
<evidence type="ECO:0000313" key="4">
    <source>
        <dbReference type="EMBL" id="QDU83946.1"/>
    </source>
</evidence>
<dbReference type="Proteomes" id="UP000319342">
    <property type="component" value="Chromosome"/>
</dbReference>
<dbReference type="PANTHER" id="PTHR11014:SF169">
    <property type="entry name" value="CLAN MH, FAMILY M20, PEPTIDASE T-LIKE METALLOPEPTIDASE"/>
    <property type="match status" value="1"/>
</dbReference>
<protein>
    <submittedName>
        <fullName evidence="4">Putative hydrolase YxeP</fullName>
        <ecNumber evidence="4">3.-.-.-</ecNumber>
    </submittedName>
</protein>
<keyword evidence="2" id="KW-0464">Manganese</keyword>
<accession>A0A518CXL4</accession>
<dbReference type="InterPro" id="IPR036264">
    <property type="entry name" value="Bact_exopeptidase_dim_dom"/>
</dbReference>
<dbReference type="RefSeq" id="WP_145184578.1">
    <property type="nucleotide sequence ID" value="NZ_CP036290.1"/>
</dbReference>
<feature type="binding site" evidence="2">
    <location>
        <position position="140"/>
    </location>
    <ligand>
        <name>Mn(2+)</name>
        <dbReference type="ChEBI" id="CHEBI:29035"/>
        <label>2</label>
    </ligand>
</feature>
<feature type="binding site" evidence="2">
    <location>
        <position position="361"/>
    </location>
    <ligand>
        <name>Mn(2+)</name>
        <dbReference type="ChEBI" id="CHEBI:29035"/>
        <label>2</label>
    </ligand>
</feature>